<evidence type="ECO:0000313" key="3">
    <source>
        <dbReference type="Proteomes" id="UP000193642"/>
    </source>
</evidence>
<dbReference type="PANTHER" id="PTHR15887:SF1">
    <property type="entry name" value="TRANSMEMBRANE PROTEIN 69"/>
    <property type="match status" value="1"/>
</dbReference>
<feature type="transmembrane region" description="Helical" evidence="1">
    <location>
        <begin position="66"/>
        <end position="86"/>
    </location>
</feature>
<dbReference type="Proteomes" id="UP000193642">
    <property type="component" value="Unassembled WGS sequence"/>
</dbReference>
<evidence type="ECO:0000313" key="2">
    <source>
        <dbReference type="EMBL" id="ORY40259.1"/>
    </source>
</evidence>
<dbReference type="STRING" id="329046.A0A1Y2BZS0"/>
<name>A0A1Y2BZS0_9FUNG</name>
<feature type="transmembrane region" description="Helical" evidence="1">
    <location>
        <begin position="154"/>
        <end position="174"/>
    </location>
</feature>
<keyword evidence="1" id="KW-1133">Transmembrane helix</keyword>
<dbReference type="PANTHER" id="PTHR15887">
    <property type="entry name" value="TRANSMEMBRANE PROTEIN 69"/>
    <property type="match status" value="1"/>
</dbReference>
<dbReference type="EMBL" id="MCGO01000036">
    <property type="protein sequence ID" value="ORY40259.1"/>
    <property type="molecule type" value="Genomic_DNA"/>
</dbReference>
<dbReference type="Pfam" id="PF11911">
    <property type="entry name" value="DUF3429"/>
    <property type="match status" value="1"/>
</dbReference>
<accession>A0A1Y2BZS0</accession>
<dbReference type="AlphaFoldDB" id="A0A1Y2BZS0"/>
<comment type="caution">
    <text evidence="2">The sequence shown here is derived from an EMBL/GenBank/DDBJ whole genome shotgun (WGS) entry which is preliminary data.</text>
</comment>
<organism evidence="2 3">
    <name type="scientific">Rhizoclosmatium globosum</name>
    <dbReference type="NCBI Taxonomy" id="329046"/>
    <lineage>
        <taxon>Eukaryota</taxon>
        <taxon>Fungi</taxon>
        <taxon>Fungi incertae sedis</taxon>
        <taxon>Chytridiomycota</taxon>
        <taxon>Chytridiomycota incertae sedis</taxon>
        <taxon>Chytridiomycetes</taxon>
        <taxon>Chytridiales</taxon>
        <taxon>Chytriomycetaceae</taxon>
        <taxon>Rhizoclosmatium</taxon>
    </lineage>
</organism>
<keyword evidence="1" id="KW-0812">Transmembrane</keyword>
<keyword evidence="1" id="KW-0472">Membrane</keyword>
<reference evidence="2 3" key="1">
    <citation type="submission" date="2016-07" db="EMBL/GenBank/DDBJ databases">
        <title>Pervasive Adenine N6-methylation of Active Genes in Fungi.</title>
        <authorList>
            <consortium name="DOE Joint Genome Institute"/>
            <person name="Mondo S.J."/>
            <person name="Dannebaum R.O."/>
            <person name="Kuo R.C."/>
            <person name="Labutti K."/>
            <person name="Haridas S."/>
            <person name="Kuo A."/>
            <person name="Salamov A."/>
            <person name="Ahrendt S.R."/>
            <person name="Lipzen A."/>
            <person name="Sullivan W."/>
            <person name="Andreopoulos W.B."/>
            <person name="Clum A."/>
            <person name="Lindquist E."/>
            <person name="Daum C."/>
            <person name="Ramamoorthy G.K."/>
            <person name="Gryganskyi A."/>
            <person name="Culley D."/>
            <person name="Magnuson J.K."/>
            <person name="James T.Y."/>
            <person name="O'Malley M.A."/>
            <person name="Stajich J.E."/>
            <person name="Spatafora J.W."/>
            <person name="Visel A."/>
            <person name="Grigoriev I.V."/>
        </authorList>
    </citation>
    <scope>NUCLEOTIDE SEQUENCE [LARGE SCALE GENOMIC DNA]</scope>
    <source>
        <strain evidence="2 3">JEL800</strain>
    </source>
</reference>
<feature type="transmembrane region" description="Helical" evidence="1">
    <location>
        <begin position="35"/>
        <end position="54"/>
    </location>
</feature>
<dbReference type="OrthoDB" id="194289at2759"/>
<gene>
    <name evidence="2" type="ORF">BCR33DRAFT_719615</name>
</gene>
<keyword evidence="3" id="KW-1185">Reference proteome</keyword>
<protein>
    <submittedName>
        <fullName evidence="2">Uncharacterized protein</fullName>
    </submittedName>
</protein>
<evidence type="ECO:0000256" key="1">
    <source>
        <dbReference type="SAM" id="Phobius"/>
    </source>
</evidence>
<proteinExistence type="predicted"/>
<dbReference type="InterPro" id="IPR021836">
    <property type="entry name" value="DUF3429"/>
</dbReference>
<sequence length="189" mass="20261">MSLLARNLSKQVFTRQSRRHFSVSPFAPGPPSPRVLGFLGLAPFVGTTAAAIVAPEFTFLAMEVQSVYSTTILSFMGAVHYGLAMAEYGNIGLNQSNAVRYSLSVTPALVAFFATILGNVPTALAVHLVSYNALLWADLVAARKGLVPSWYPGMRIWLTGIVSASIGGMLYLGYTKDQKDKEVVEGKSA</sequence>